<organism evidence="7 8">
    <name type="scientific">Helicobacter apodemus</name>
    <dbReference type="NCBI Taxonomy" id="135569"/>
    <lineage>
        <taxon>Bacteria</taxon>
        <taxon>Pseudomonadati</taxon>
        <taxon>Campylobacterota</taxon>
        <taxon>Epsilonproteobacteria</taxon>
        <taxon>Campylobacterales</taxon>
        <taxon>Helicobacteraceae</taxon>
        <taxon>Helicobacter</taxon>
    </lineage>
</organism>
<evidence type="ECO:0000259" key="6">
    <source>
        <dbReference type="Pfam" id="PF00849"/>
    </source>
</evidence>
<accession>A0A4U8UJN6</accession>
<comment type="catalytic activity">
    <reaction evidence="1">
        <text>a uridine in RNA = a pseudouridine in RNA</text>
        <dbReference type="Rhea" id="RHEA:48348"/>
        <dbReference type="Rhea" id="RHEA-COMP:12068"/>
        <dbReference type="Rhea" id="RHEA-COMP:12069"/>
        <dbReference type="ChEBI" id="CHEBI:65314"/>
        <dbReference type="ChEBI" id="CHEBI:65315"/>
    </reaction>
</comment>
<comment type="caution">
    <text evidence="7">The sequence shown here is derived from an EMBL/GenBank/DDBJ whole genome shotgun (WGS) entry which is preliminary data.</text>
</comment>
<evidence type="ECO:0000256" key="5">
    <source>
        <dbReference type="ARBA" id="ARBA00033164"/>
    </source>
</evidence>
<dbReference type="PANTHER" id="PTHR21600">
    <property type="entry name" value="MITOCHONDRIAL RNA PSEUDOURIDINE SYNTHASE"/>
    <property type="match status" value="1"/>
</dbReference>
<dbReference type="GO" id="GO:0009982">
    <property type="term" value="F:pseudouridine synthase activity"/>
    <property type="evidence" value="ECO:0007669"/>
    <property type="project" value="InterPro"/>
</dbReference>
<feature type="domain" description="Pseudouridine synthase RsuA/RluA-like" evidence="6">
    <location>
        <begin position="81"/>
        <end position="236"/>
    </location>
</feature>
<dbReference type="InterPro" id="IPR006224">
    <property type="entry name" value="PsdUridine_synth_RluA-like_CS"/>
</dbReference>
<evidence type="ECO:0000313" key="8">
    <source>
        <dbReference type="Proteomes" id="UP000029920"/>
    </source>
</evidence>
<name>A0A4U8UJN6_9HELI</name>
<keyword evidence="3" id="KW-0413">Isomerase</keyword>
<reference evidence="7 8" key="1">
    <citation type="journal article" date="2014" name="Genome Announc.">
        <title>Draft genome sequences of eight enterohepatic helicobacter species isolated from both laboratory and wild rodents.</title>
        <authorList>
            <person name="Sheh A."/>
            <person name="Shen Z."/>
            <person name="Fox J.G."/>
        </authorList>
    </citation>
    <scope>NUCLEOTIDE SEQUENCE [LARGE SCALE GENOMIC DNA]</scope>
    <source>
        <strain evidence="7 8">MIT-03-7007</strain>
    </source>
</reference>
<evidence type="ECO:0000313" key="7">
    <source>
        <dbReference type="EMBL" id="TLE16577.1"/>
    </source>
</evidence>
<dbReference type="InterPro" id="IPR050188">
    <property type="entry name" value="RluA_PseudoU_synthase"/>
</dbReference>
<dbReference type="GO" id="GO:0003723">
    <property type="term" value="F:RNA binding"/>
    <property type="evidence" value="ECO:0007669"/>
    <property type="project" value="InterPro"/>
</dbReference>
<dbReference type="Gene3D" id="3.30.2350.10">
    <property type="entry name" value="Pseudouridine synthase"/>
    <property type="match status" value="1"/>
</dbReference>
<dbReference type="CDD" id="cd02869">
    <property type="entry name" value="PseudoU_synth_RluA_like"/>
    <property type="match status" value="1"/>
</dbReference>
<sequence length="317" mass="36557">MPFIRQRFSIQTPIKAYQFLIHNLGLSMAKAQSHINKGKVIYKGKPLNNNEKNKILEDYVEIILFKPLSQGLKPFFENEDFALFNKPAQMLIHPKGNFHHYSLIDEIKFHCGKEATLIHRIDKETSGLVLVGKHQNAIKALGELFAKRKIVKEYLALTKGQIPYEAFCINCPISTQKRGEDLSIRSLYLGQIPHKENLSFKTAKTTFETLGHYGDSTLLKAIPITGRTHQIRIHLLSAGYPVLGDPLYGCEDKYAREYLTREFISKIESIPLSPKKRLQYFHSTRLMLHAYSLSFTYKSQSYHFKSLQNFEIKSEYS</sequence>
<comment type="similarity">
    <text evidence="2">Belongs to the pseudouridine synthase RluA family.</text>
</comment>
<dbReference type="AlphaFoldDB" id="A0A4U8UJN6"/>
<evidence type="ECO:0000256" key="2">
    <source>
        <dbReference type="ARBA" id="ARBA00010876"/>
    </source>
</evidence>
<dbReference type="RefSeq" id="WP_034552928.1">
    <property type="nucleotide sequence ID" value="NZ_JRPC02000005.1"/>
</dbReference>
<dbReference type="PANTHER" id="PTHR21600:SF44">
    <property type="entry name" value="RIBOSOMAL LARGE SUBUNIT PSEUDOURIDINE SYNTHASE D"/>
    <property type="match status" value="1"/>
</dbReference>
<evidence type="ECO:0000256" key="1">
    <source>
        <dbReference type="ARBA" id="ARBA00000073"/>
    </source>
</evidence>
<dbReference type="GO" id="GO:0140098">
    <property type="term" value="F:catalytic activity, acting on RNA"/>
    <property type="evidence" value="ECO:0007669"/>
    <property type="project" value="UniProtKB-ARBA"/>
</dbReference>
<evidence type="ECO:0000256" key="4">
    <source>
        <dbReference type="ARBA" id="ARBA00031870"/>
    </source>
</evidence>
<dbReference type="InterPro" id="IPR006145">
    <property type="entry name" value="PsdUridine_synth_RsuA/RluA"/>
</dbReference>
<dbReference type="PROSITE" id="PS01129">
    <property type="entry name" value="PSI_RLU"/>
    <property type="match status" value="1"/>
</dbReference>
<evidence type="ECO:0000256" key="3">
    <source>
        <dbReference type="ARBA" id="ARBA00023235"/>
    </source>
</evidence>
<dbReference type="Pfam" id="PF00849">
    <property type="entry name" value="PseudoU_synth_2"/>
    <property type="match status" value="1"/>
</dbReference>
<dbReference type="SUPFAM" id="SSF55120">
    <property type="entry name" value="Pseudouridine synthase"/>
    <property type="match status" value="1"/>
</dbReference>
<keyword evidence="8" id="KW-1185">Reference proteome</keyword>
<dbReference type="GO" id="GO:0000455">
    <property type="term" value="P:enzyme-directed rRNA pseudouridine synthesis"/>
    <property type="evidence" value="ECO:0007669"/>
    <property type="project" value="TreeGrafter"/>
</dbReference>
<proteinExistence type="inferred from homology"/>
<gene>
    <name evidence="7" type="ORF">LS72_002870</name>
</gene>
<dbReference type="EMBL" id="JRPC02000005">
    <property type="protein sequence ID" value="TLE16577.1"/>
    <property type="molecule type" value="Genomic_DNA"/>
</dbReference>
<dbReference type="InterPro" id="IPR020103">
    <property type="entry name" value="PsdUridine_synth_cat_dom_sf"/>
</dbReference>
<dbReference type="Proteomes" id="UP000029920">
    <property type="component" value="Unassembled WGS sequence"/>
</dbReference>
<protein>
    <recommendedName>
        <fullName evidence="4">RNA pseudouridylate synthase</fullName>
    </recommendedName>
    <alternativeName>
        <fullName evidence="5">RNA-uridine isomerase</fullName>
    </alternativeName>
</protein>